<protein>
    <submittedName>
        <fullName evidence="1">Uncharacterized protein</fullName>
    </submittedName>
</protein>
<name>A0A371FTH5_MUCPR</name>
<sequence>MHTQQKKGLQQNECIKKRVRKVKIEETKEKEKIKNHKTGRDSSRLKGVINTIYNKFGQKAAVVHTVNVAPKKSLKEMPPITFMDEDFKGIKSYNEKLISFPGYINLTTFGVKHSLRIIFVRYLLVNTETLYNILINRPILNELGAIVSTPYLAMKFLFVRSTIVTIYVDKKIARQCYVEILKISKPCGGRKKNR</sequence>
<evidence type="ECO:0000313" key="1">
    <source>
        <dbReference type="EMBL" id="RDX81353.1"/>
    </source>
</evidence>
<dbReference type="Proteomes" id="UP000257109">
    <property type="component" value="Unassembled WGS sequence"/>
</dbReference>
<evidence type="ECO:0000313" key="2">
    <source>
        <dbReference type="Proteomes" id="UP000257109"/>
    </source>
</evidence>
<accession>A0A371FTH5</accession>
<dbReference type="AlphaFoldDB" id="A0A371FTH5"/>
<feature type="non-terminal residue" evidence="1">
    <location>
        <position position="1"/>
    </location>
</feature>
<dbReference type="EMBL" id="QJKJ01007954">
    <property type="protein sequence ID" value="RDX81353.1"/>
    <property type="molecule type" value="Genomic_DNA"/>
</dbReference>
<reference evidence="1" key="1">
    <citation type="submission" date="2018-05" db="EMBL/GenBank/DDBJ databases">
        <title>Draft genome of Mucuna pruriens seed.</title>
        <authorList>
            <person name="Nnadi N.E."/>
            <person name="Vos R."/>
            <person name="Hasami M.H."/>
            <person name="Devisetty U.K."/>
            <person name="Aguiy J.C."/>
        </authorList>
    </citation>
    <scope>NUCLEOTIDE SEQUENCE [LARGE SCALE GENOMIC DNA]</scope>
    <source>
        <strain evidence="1">JCA_2017</strain>
    </source>
</reference>
<keyword evidence="2" id="KW-1185">Reference proteome</keyword>
<comment type="caution">
    <text evidence="1">The sequence shown here is derived from an EMBL/GenBank/DDBJ whole genome shotgun (WGS) entry which is preliminary data.</text>
</comment>
<organism evidence="1 2">
    <name type="scientific">Mucuna pruriens</name>
    <name type="common">Velvet bean</name>
    <name type="synonym">Dolichos pruriens</name>
    <dbReference type="NCBI Taxonomy" id="157652"/>
    <lineage>
        <taxon>Eukaryota</taxon>
        <taxon>Viridiplantae</taxon>
        <taxon>Streptophyta</taxon>
        <taxon>Embryophyta</taxon>
        <taxon>Tracheophyta</taxon>
        <taxon>Spermatophyta</taxon>
        <taxon>Magnoliopsida</taxon>
        <taxon>eudicotyledons</taxon>
        <taxon>Gunneridae</taxon>
        <taxon>Pentapetalae</taxon>
        <taxon>rosids</taxon>
        <taxon>fabids</taxon>
        <taxon>Fabales</taxon>
        <taxon>Fabaceae</taxon>
        <taxon>Papilionoideae</taxon>
        <taxon>50 kb inversion clade</taxon>
        <taxon>NPAAA clade</taxon>
        <taxon>indigoferoid/millettioid clade</taxon>
        <taxon>Phaseoleae</taxon>
        <taxon>Mucuna</taxon>
    </lineage>
</organism>
<gene>
    <name evidence="1" type="ORF">CR513_37981</name>
</gene>
<proteinExistence type="predicted"/>